<accession>A0A3N4HGI1</accession>
<feature type="region of interest" description="Disordered" evidence="1">
    <location>
        <begin position="34"/>
        <end position="58"/>
    </location>
</feature>
<name>A0A3N4HGI1_ASCIM</name>
<protein>
    <submittedName>
        <fullName evidence="2">Uncharacterized protein</fullName>
    </submittedName>
</protein>
<proteinExistence type="predicted"/>
<dbReference type="EMBL" id="ML119890">
    <property type="protein sequence ID" value="RPA71938.1"/>
    <property type="molecule type" value="Genomic_DNA"/>
</dbReference>
<dbReference type="Proteomes" id="UP000275078">
    <property type="component" value="Unassembled WGS sequence"/>
</dbReference>
<organism evidence="2 3">
    <name type="scientific">Ascobolus immersus RN42</name>
    <dbReference type="NCBI Taxonomy" id="1160509"/>
    <lineage>
        <taxon>Eukaryota</taxon>
        <taxon>Fungi</taxon>
        <taxon>Dikarya</taxon>
        <taxon>Ascomycota</taxon>
        <taxon>Pezizomycotina</taxon>
        <taxon>Pezizomycetes</taxon>
        <taxon>Pezizales</taxon>
        <taxon>Ascobolaceae</taxon>
        <taxon>Ascobolus</taxon>
    </lineage>
</organism>
<feature type="compositionally biased region" description="Polar residues" evidence="1">
    <location>
        <begin position="34"/>
        <end position="56"/>
    </location>
</feature>
<evidence type="ECO:0000313" key="2">
    <source>
        <dbReference type="EMBL" id="RPA71938.1"/>
    </source>
</evidence>
<evidence type="ECO:0000313" key="3">
    <source>
        <dbReference type="Proteomes" id="UP000275078"/>
    </source>
</evidence>
<dbReference type="AlphaFoldDB" id="A0A3N4HGI1"/>
<evidence type="ECO:0000256" key="1">
    <source>
        <dbReference type="SAM" id="MobiDB-lite"/>
    </source>
</evidence>
<sequence>MPKMDRLMLDSATWEHFEETARIVFQGTTSKRFYPDQTPSVPQGSQEGFSTTTDLSPSVPIVPAKHATSLPTRKTKSREPWLDGEPMRALLAAFIAEEWAIEVGSREDLELRMDILEAVPDLQPLVLAYWLIPGDKRLKKIPRADFGLTANDHIEKDWGGPELHVNEKELLKDSQYPDYSDSETD</sequence>
<keyword evidence="3" id="KW-1185">Reference proteome</keyword>
<gene>
    <name evidence="2" type="ORF">BJ508DRAFT_315172</name>
</gene>
<reference evidence="2 3" key="1">
    <citation type="journal article" date="2018" name="Nat. Ecol. Evol.">
        <title>Pezizomycetes genomes reveal the molecular basis of ectomycorrhizal truffle lifestyle.</title>
        <authorList>
            <person name="Murat C."/>
            <person name="Payen T."/>
            <person name="Noel B."/>
            <person name="Kuo A."/>
            <person name="Morin E."/>
            <person name="Chen J."/>
            <person name="Kohler A."/>
            <person name="Krizsan K."/>
            <person name="Balestrini R."/>
            <person name="Da Silva C."/>
            <person name="Montanini B."/>
            <person name="Hainaut M."/>
            <person name="Levati E."/>
            <person name="Barry K.W."/>
            <person name="Belfiori B."/>
            <person name="Cichocki N."/>
            <person name="Clum A."/>
            <person name="Dockter R.B."/>
            <person name="Fauchery L."/>
            <person name="Guy J."/>
            <person name="Iotti M."/>
            <person name="Le Tacon F."/>
            <person name="Lindquist E.A."/>
            <person name="Lipzen A."/>
            <person name="Malagnac F."/>
            <person name="Mello A."/>
            <person name="Molinier V."/>
            <person name="Miyauchi S."/>
            <person name="Poulain J."/>
            <person name="Riccioni C."/>
            <person name="Rubini A."/>
            <person name="Sitrit Y."/>
            <person name="Splivallo R."/>
            <person name="Traeger S."/>
            <person name="Wang M."/>
            <person name="Zifcakova L."/>
            <person name="Wipf D."/>
            <person name="Zambonelli A."/>
            <person name="Paolocci F."/>
            <person name="Nowrousian M."/>
            <person name="Ottonello S."/>
            <person name="Baldrian P."/>
            <person name="Spatafora J.W."/>
            <person name="Henrissat B."/>
            <person name="Nagy L.G."/>
            <person name="Aury J.M."/>
            <person name="Wincker P."/>
            <person name="Grigoriev I.V."/>
            <person name="Bonfante P."/>
            <person name="Martin F.M."/>
        </authorList>
    </citation>
    <scope>NUCLEOTIDE SEQUENCE [LARGE SCALE GENOMIC DNA]</scope>
    <source>
        <strain evidence="2 3">RN42</strain>
    </source>
</reference>